<reference evidence="2 3" key="1">
    <citation type="submission" date="2014-04" db="EMBL/GenBank/DDBJ databases">
        <authorList>
            <consortium name="DOE Joint Genome Institute"/>
            <person name="Kuo A."/>
            <person name="Kohler A."/>
            <person name="Nagy L.G."/>
            <person name="Floudas D."/>
            <person name="Copeland A."/>
            <person name="Barry K.W."/>
            <person name="Cichocki N."/>
            <person name="Veneault-Fourrey C."/>
            <person name="LaButti K."/>
            <person name="Lindquist E.A."/>
            <person name="Lipzen A."/>
            <person name="Lundell T."/>
            <person name="Morin E."/>
            <person name="Murat C."/>
            <person name="Sun H."/>
            <person name="Tunlid A."/>
            <person name="Henrissat B."/>
            <person name="Grigoriev I.V."/>
            <person name="Hibbett D.S."/>
            <person name="Martin F."/>
            <person name="Nordberg H.P."/>
            <person name="Cantor M.N."/>
            <person name="Hua S.X."/>
        </authorList>
    </citation>
    <scope>NUCLEOTIDE SEQUENCE [LARGE SCALE GENOMIC DNA]</scope>
    <source>
        <strain evidence="2 3">Foug A</strain>
    </source>
</reference>
<name>A0A0C3D4Q4_9AGAM</name>
<proteinExistence type="predicted"/>
<sequence length="418" mass="45608">MDPEWTRFTGNSNLPPFESSSEPGPSRPLSRSRVEQWTGDENVGHLYNFPHQQPGQGDLHMQPVGEMTDNTFYHYSPPHLQTITSPGSQGANVPQFHINPAGLFGETMQGSGSSAQLPAGPSYLFPQAPTFDIGYREGDGITSQIAQPLQGDILFPSPLYGHGPLQYDSPYNRSMGASMDIQGAGSSSTAGNMPLYPSERAVGTDLYEYSTGEVIFPKNNPISCAEGGPSAPSFSDGASPLPARVASDTGNVLGRGPQVPQEQYAIMAAKGHFNRHDPIIFNLKDSNALGIPIMDALEGEAYRLMGAKDAIINLDKTSTSLRILHKQWPGYHSWSKAFPTKTWKKPRTLLTRALLAKKVAELIKKFYNERCNARVDGSNGEWRIGPDGIHLDDLVLVSLRHVSQGSWQPILCLKNPRP</sequence>
<evidence type="ECO:0000313" key="2">
    <source>
        <dbReference type="EMBL" id="KIM55775.1"/>
    </source>
</evidence>
<reference evidence="3" key="2">
    <citation type="submission" date="2015-01" db="EMBL/GenBank/DDBJ databases">
        <title>Evolutionary Origins and Diversification of the Mycorrhizal Mutualists.</title>
        <authorList>
            <consortium name="DOE Joint Genome Institute"/>
            <consortium name="Mycorrhizal Genomics Consortium"/>
            <person name="Kohler A."/>
            <person name="Kuo A."/>
            <person name="Nagy L.G."/>
            <person name="Floudas D."/>
            <person name="Copeland A."/>
            <person name="Barry K.W."/>
            <person name="Cichocki N."/>
            <person name="Veneault-Fourrey C."/>
            <person name="LaButti K."/>
            <person name="Lindquist E.A."/>
            <person name="Lipzen A."/>
            <person name="Lundell T."/>
            <person name="Morin E."/>
            <person name="Murat C."/>
            <person name="Riley R."/>
            <person name="Ohm R."/>
            <person name="Sun H."/>
            <person name="Tunlid A."/>
            <person name="Henrissat B."/>
            <person name="Grigoriev I.V."/>
            <person name="Hibbett D.S."/>
            <person name="Martin F."/>
        </authorList>
    </citation>
    <scope>NUCLEOTIDE SEQUENCE [LARGE SCALE GENOMIC DNA]</scope>
    <source>
        <strain evidence="3">Foug A</strain>
    </source>
</reference>
<accession>A0A0C3D4Q4</accession>
<evidence type="ECO:0000256" key="1">
    <source>
        <dbReference type="SAM" id="MobiDB-lite"/>
    </source>
</evidence>
<feature type="region of interest" description="Disordered" evidence="1">
    <location>
        <begin position="1"/>
        <end position="38"/>
    </location>
</feature>
<dbReference type="EMBL" id="KN822128">
    <property type="protein sequence ID" value="KIM55775.1"/>
    <property type="molecule type" value="Genomic_DNA"/>
</dbReference>
<dbReference type="InParanoid" id="A0A0C3D4Q4"/>
<dbReference type="HOGENOM" id="CLU_657481_0_0_1"/>
<protein>
    <submittedName>
        <fullName evidence="2">Uncharacterized protein</fullName>
    </submittedName>
</protein>
<dbReference type="AlphaFoldDB" id="A0A0C3D4Q4"/>
<dbReference type="Proteomes" id="UP000053989">
    <property type="component" value="Unassembled WGS sequence"/>
</dbReference>
<keyword evidence="3" id="KW-1185">Reference proteome</keyword>
<evidence type="ECO:0000313" key="3">
    <source>
        <dbReference type="Proteomes" id="UP000053989"/>
    </source>
</evidence>
<organism evidence="2 3">
    <name type="scientific">Scleroderma citrinum Foug A</name>
    <dbReference type="NCBI Taxonomy" id="1036808"/>
    <lineage>
        <taxon>Eukaryota</taxon>
        <taxon>Fungi</taxon>
        <taxon>Dikarya</taxon>
        <taxon>Basidiomycota</taxon>
        <taxon>Agaricomycotina</taxon>
        <taxon>Agaricomycetes</taxon>
        <taxon>Agaricomycetidae</taxon>
        <taxon>Boletales</taxon>
        <taxon>Sclerodermatineae</taxon>
        <taxon>Sclerodermataceae</taxon>
        <taxon>Scleroderma</taxon>
    </lineage>
</organism>
<dbReference type="OrthoDB" id="3269405at2759"/>
<gene>
    <name evidence="2" type="ORF">SCLCIDRAFT_10916</name>
</gene>
<feature type="compositionally biased region" description="Low complexity" evidence="1">
    <location>
        <begin position="14"/>
        <end position="31"/>
    </location>
</feature>
<dbReference type="STRING" id="1036808.A0A0C3D4Q4"/>